<dbReference type="AlphaFoldDB" id="W4M271"/>
<name>W4M271_9BACT</name>
<evidence type="ECO:0000313" key="1">
    <source>
        <dbReference type="EMBL" id="ETX04434.1"/>
    </source>
</evidence>
<evidence type="ECO:0000313" key="2">
    <source>
        <dbReference type="Proteomes" id="UP000019140"/>
    </source>
</evidence>
<protein>
    <submittedName>
        <fullName evidence="1">Uncharacterized protein</fullName>
    </submittedName>
</protein>
<accession>W4M271</accession>
<dbReference type="EMBL" id="AZHX01001223">
    <property type="protein sequence ID" value="ETX04434.1"/>
    <property type="molecule type" value="Genomic_DNA"/>
</dbReference>
<dbReference type="HOGENOM" id="CLU_2092345_0_0_7"/>
<sequence>MAGAGFARDDGFAFGLGAGLAILGFGDGAGDLATGFGGSGSFGFLDGAGVLASGFGGGEALDGAVGILGDAAGGDTAGCFKDKGASTSETVCVFHASSVGAPHHQLLAATPNPASA</sequence>
<comment type="caution">
    <text evidence="1">The sequence shown here is derived from an EMBL/GenBank/DDBJ whole genome shotgun (WGS) entry which is preliminary data.</text>
</comment>
<organism evidence="1 2">
    <name type="scientific">Candidatus Entotheonella gemina</name>
    <dbReference type="NCBI Taxonomy" id="1429439"/>
    <lineage>
        <taxon>Bacteria</taxon>
        <taxon>Pseudomonadati</taxon>
        <taxon>Nitrospinota/Tectimicrobiota group</taxon>
        <taxon>Candidatus Tectimicrobiota</taxon>
        <taxon>Candidatus Entotheonellia</taxon>
        <taxon>Candidatus Entotheonellales</taxon>
        <taxon>Candidatus Entotheonellaceae</taxon>
        <taxon>Candidatus Entotheonella</taxon>
    </lineage>
</organism>
<keyword evidence="2" id="KW-1185">Reference proteome</keyword>
<dbReference type="Proteomes" id="UP000019140">
    <property type="component" value="Unassembled WGS sequence"/>
</dbReference>
<gene>
    <name evidence="1" type="ORF">ETSY2_28800</name>
</gene>
<proteinExistence type="predicted"/>
<reference evidence="1 2" key="1">
    <citation type="journal article" date="2014" name="Nature">
        <title>An environmental bacterial taxon with a large and distinct metabolic repertoire.</title>
        <authorList>
            <person name="Wilson M.C."/>
            <person name="Mori T."/>
            <person name="Ruckert C."/>
            <person name="Uria A.R."/>
            <person name="Helf M.J."/>
            <person name="Takada K."/>
            <person name="Gernert C."/>
            <person name="Steffens U.A."/>
            <person name="Heycke N."/>
            <person name="Schmitt S."/>
            <person name="Rinke C."/>
            <person name="Helfrich E.J."/>
            <person name="Brachmann A.O."/>
            <person name="Gurgui C."/>
            <person name="Wakimoto T."/>
            <person name="Kracht M."/>
            <person name="Crusemann M."/>
            <person name="Hentschel U."/>
            <person name="Abe I."/>
            <person name="Matsunaga S."/>
            <person name="Kalinowski J."/>
            <person name="Takeyama H."/>
            <person name="Piel J."/>
        </authorList>
    </citation>
    <scope>NUCLEOTIDE SEQUENCE [LARGE SCALE GENOMIC DNA]</scope>
    <source>
        <strain evidence="2">TSY2</strain>
    </source>
</reference>